<evidence type="ECO:0000313" key="2">
    <source>
        <dbReference type="Proteomes" id="UP000199601"/>
    </source>
</evidence>
<gene>
    <name evidence="1" type="ORF">BN000_00791</name>
</gene>
<proteinExistence type="predicted"/>
<dbReference type="Proteomes" id="UP000199601">
    <property type="component" value="Unassembled WGS sequence"/>
</dbReference>
<evidence type="ECO:0000313" key="1">
    <source>
        <dbReference type="EMBL" id="CQD04313.1"/>
    </source>
</evidence>
<sequence length="88" mass="9533">MDQRRRGVYRVTAGMARGLLGSRIRRQVLQPLSALFDAAAEELQSPPVARLLRDRFLTLVATGGGQLDWSALATLADWDAGLASDHSA</sequence>
<protein>
    <submittedName>
        <fullName evidence="1">3-hydroxyisobutyrate dehydrogenase</fullName>
    </submittedName>
</protein>
<organism evidence="1 2">
    <name type="scientific">Mycobacterium europaeum</name>
    <dbReference type="NCBI Taxonomy" id="761804"/>
    <lineage>
        <taxon>Bacteria</taxon>
        <taxon>Bacillati</taxon>
        <taxon>Actinomycetota</taxon>
        <taxon>Actinomycetes</taxon>
        <taxon>Mycobacteriales</taxon>
        <taxon>Mycobacteriaceae</taxon>
        <taxon>Mycobacterium</taxon>
        <taxon>Mycobacterium simiae complex</taxon>
    </lineage>
</organism>
<name>A0A0U1D1D0_9MYCO</name>
<reference evidence="2" key="1">
    <citation type="submission" date="2015-03" db="EMBL/GenBank/DDBJ databases">
        <authorList>
            <person name="Urmite Genomes"/>
        </authorList>
    </citation>
    <scope>NUCLEOTIDE SEQUENCE [LARGE SCALE GENOMIC DNA]</scope>
    <source>
        <strain evidence="2">CSUR P1344</strain>
    </source>
</reference>
<keyword evidence="2" id="KW-1185">Reference proteome</keyword>
<dbReference type="EMBL" id="CTEC01000001">
    <property type="protein sequence ID" value="CQD04313.1"/>
    <property type="molecule type" value="Genomic_DNA"/>
</dbReference>
<dbReference type="AlphaFoldDB" id="A0A0U1D1D0"/>
<accession>A0A0U1D1D0</accession>